<dbReference type="Proteomes" id="UP000636579">
    <property type="component" value="Unassembled WGS sequence"/>
</dbReference>
<proteinExistence type="predicted"/>
<dbReference type="RefSeq" id="WP_192591059.1">
    <property type="nucleotide sequence ID" value="NZ_JADBEE010000001.1"/>
</dbReference>
<reference evidence="2 3" key="1">
    <citation type="submission" date="2020-10" db="EMBL/GenBank/DDBJ databases">
        <title>Sequencing the genomes of 1000 actinobacteria strains.</title>
        <authorList>
            <person name="Klenk H.-P."/>
        </authorList>
    </citation>
    <scope>NUCLEOTIDE SEQUENCE [LARGE SCALE GENOMIC DNA]</scope>
    <source>
        <strain evidence="2 3">DSM 15474</strain>
    </source>
</reference>
<keyword evidence="3" id="KW-1185">Reference proteome</keyword>
<name>A0ABR9J5M3_9MICC</name>
<accession>A0ABR9J5M3</accession>
<gene>
    <name evidence="2" type="ORF">H4W26_001046</name>
</gene>
<dbReference type="EMBL" id="JADBEE010000001">
    <property type="protein sequence ID" value="MBE1514291.1"/>
    <property type="molecule type" value="Genomic_DNA"/>
</dbReference>
<feature type="region of interest" description="Disordered" evidence="1">
    <location>
        <begin position="177"/>
        <end position="202"/>
    </location>
</feature>
<sequence length="311" mass="34511">MDSDEIIHCMRNKQIVAGILGVVVLLNTGCVSPGTNGTFKPTPESSETLLPGGLTQDSYDRHLQWIRGHEYAPQGTTLADARLVLQQSYDYEATAPMGICDGVSMTDPDSAYEQLLLDSATREGYQLDQVYAENAGADTFQPGEDYLFVQVAYALFVDCPEETPEYHKWVEDTFLTSSETAPEDDEGRTSTPSTDSDPVEAELTEDPEAWLMEHELAPPGFDQRDARGIVRFWDGEGPTDILDMDMEALEGLCTMPSTVDDEALKKDLYQLIADELEVINGDLSKFSLVYLYASQCPENLPSYEDWLDDAL</sequence>
<comment type="caution">
    <text evidence="2">The sequence shown here is derived from an EMBL/GenBank/DDBJ whole genome shotgun (WGS) entry which is preliminary data.</text>
</comment>
<evidence type="ECO:0000313" key="2">
    <source>
        <dbReference type="EMBL" id="MBE1514291.1"/>
    </source>
</evidence>
<protein>
    <recommendedName>
        <fullName evidence="4">DUF732 domain-containing protein</fullName>
    </recommendedName>
</protein>
<evidence type="ECO:0008006" key="4">
    <source>
        <dbReference type="Google" id="ProtNLM"/>
    </source>
</evidence>
<organism evidence="2 3">
    <name type="scientific">Nesterenkonia halotolerans</name>
    <dbReference type="NCBI Taxonomy" id="225325"/>
    <lineage>
        <taxon>Bacteria</taxon>
        <taxon>Bacillati</taxon>
        <taxon>Actinomycetota</taxon>
        <taxon>Actinomycetes</taxon>
        <taxon>Micrococcales</taxon>
        <taxon>Micrococcaceae</taxon>
        <taxon>Nesterenkonia</taxon>
    </lineage>
</organism>
<evidence type="ECO:0000256" key="1">
    <source>
        <dbReference type="SAM" id="MobiDB-lite"/>
    </source>
</evidence>
<evidence type="ECO:0000313" key="3">
    <source>
        <dbReference type="Proteomes" id="UP000636579"/>
    </source>
</evidence>